<reference evidence="1" key="1">
    <citation type="submission" date="2022-01" db="EMBL/GenBank/DDBJ databases">
        <authorList>
            <person name="King R."/>
        </authorList>
    </citation>
    <scope>NUCLEOTIDE SEQUENCE</scope>
</reference>
<dbReference type="Proteomes" id="UP001153636">
    <property type="component" value="Chromosome 7"/>
</dbReference>
<dbReference type="PANTHER" id="PTHR10773">
    <property type="entry name" value="DNA-DIRECTED RNA POLYMERASES I, II, AND III SUBUNIT RPABC2"/>
    <property type="match status" value="1"/>
</dbReference>
<dbReference type="PANTHER" id="PTHR10773:SF19">
    <property type="match status" value="1"/>
</dbReference>
<keyword evidence="2" id="KW-1185">Reference proteome</keyword>
<name>A0A9P0D7U4_9CUCU</name>
<dbReference type="OrthoDB" id="6745046at2759"/>
<organism evidence="1 2">
    <name type="scientific">Psylliodes chrysocephalus</name>
    <dbReference type="NCBI Taxonomy" id="3402493"/>
    <lineage>
        <taxon>Eukaryota</taxon>
        <taxon>Metazoa</taxon>
        <taxon>Ecdysozoa</taxon>
        <taxon>Arthropoda</taxon>
        <taxon>Hexapoda</taxon>
        <taxon>Insecta</taxon>
        <taxon>Pterygota</taxon>
        <taxon>Neoptera</taxon>
        <taxon>Endopterygota</taxon>
        <taxon>Coleoptera</taxon>
        <taxon>Polyphaga</taxon>
        <taxon>Cucujiformia</taxon>
        <taxon>Chrysomeloidea</taxon>
        <taxon>Chrysomelidae</taxon>
        <taxon>Galerucinae</taxon>
        <taxon>Alticini</taxon>
        <taxon>Psylliodes</taxon>
    </lineage>
</organism>
<accession>A0A9P0D7U4</accession>
<protein>
    <submittedName>
        <fullName evidence="1">Uncharacterized protein</fullName>
    </submittedName>
</protein>
<proteinExistence type="predicted"/>
<sequence>MWDKSVAGRGGNEIASYLMKYLVTNIEQSTEEVTIWSDNCLCQNRNINAILAYAALLKLIPTLKVIHHKYLLRRHTQFEVNGDHSLIERTNKKMPKFQIKMLWDWKNL</sequence>
<dbReference type="EMBL" id="OV651819">
    <property type="protein sequence ID" value="CAH1113559.1"/>
    <property type="molecule type" value="Genomic_DNA"/>
</dbReference>
<gene>
    <name evidence="1" type="ORF">PSYICH_LOCUS13919</name>
</gene>
<evidence type="ECO:0000313" key="2">
    <source>
        <dbReference type="Proteomes" id="UP001153636"/>
    </source>
</evidence>
<dbReference type="AlphaFoldDB" id="A0A9P0D7U4"/>
<evidence type="ECO:0000313" key="1">
    <source>
        <dbReference type="EMBL" id="CAH1113559.1"/>
    </source>
</evidence>